<feature type="compositionally biased region" description="Basic and acidic residues" evidence="1">
    <location>
        <begin position="222"/>
        <end position="231"/>
    </location>
</feature>
<dbReference type="WBParaSite" id="TCNE_0000942301-mRNA-1">
    <property type="protein sequence ID" value="TCNE_0000942301-mRNA-1"/>
    <property type="gene ID" value="TCNE_0000942301"/>
</dbReference>
<name>A0A183ULQ3_TOXCA</name>
<dbReference type="AlphaFoldDB" id="A0A183ULQ3"/>
<organism evidence="3 4">
    <name type="scientific">Toxocara canis</name>
    <name type="common">Canine roundworm</name>
    <dbReference type="NCBI Taxonomy" id="6265"/>
    <lineage>
        <taxon>Eukaryota</taxon>
        <taxon>Metazoa</taxon>
        <taxon>Ecdysozoa</taxon>
        <taxon>Nematoda</taxon>
        <taxon>Chromadorea</taxon>
        <taxon>Rhabditida</taxon>
        <taxon>Spirurina</taxon>
        <taxon>Ascaridomorpha</taxon>
        <taxon>Ascaridoidea</taxon>
        <taxon>Toxocaridae</taxon>
        <taxon>Toxocara</taxon>
    </lineage>
</organism>
<evidence type="ECO:0000256" key="1">
    <source>
        <dbReference type="SAM" id="MobiDB-lite"/>
    </source>
</evidence>
<feature type="compositionally biased region" description="Polar residues" evidence="1">
    <location>
        <begin position="1"/>
        <end position="14"/>
    </location>
</feature>
<keyword evidence="3" id="KW-1185">Reference proteome</keyword>
<feature type="region of interest" description="Disordered" evidence="1">
    <location>
        <begin position="185"/>
        <end position="240"/>
    </location>
</feature>
<dbReference type="EMBL" id="UYWY01020170">
    <property type="protein sequence ID" value="VDM40744.1"/>
    <property type="molecule type" value="Genomic_DNA"/>
</dbReference>
<gene>
    <name evidence="2" type="ORF">TCNE_LOCUS9423</name>
</gene>
<reference evidence="2 3" key="2">
    <citation type="submission" date="2018-11" db="EMBL/GenBank/DDBJ databases">
        <authorList>
            <consortium name="Pathogen Informatics"/>
        </authorList>
    </citation>
    <scope>NUCLEOTIDE SEQUENCE [LARGE SCALE GENOMIC DNA]</scope>
</reference>
<reference evidence="4" key="1">
    <citation type="submission" date="2016-06" db="UniProtKB">
        <authorList>
            <consortium name="WormBaseParasite"/>
        </authorList>
    </citation>
    <scope>IDENTIFICATION</scope>
</reference>
<feature type="compositionally biased region" description="Basic and acidic residues" evidence="1">
    <location>
        <begin position="310"/>
        <end position="319"/>
    </location>
</feature>
<evidence type="ECO:0000313" key="4">
    <source>
        <dbReference type="WBParaSite" id="TCNE_0000942301-mRNA-1"/>
    </source>
</evidence>
<dbReference type="InterPro" id="IPR028842">
    <property type="entry name" value="Afadin"/>
</dbReference>
<proteinExistence type="predicted"/>
<dbReference type="PANTHER" id="PTHR10398">
    <property type="entry name" value="AFADIN"/>
    <property type="match status" value="1"/>
</dbReference>
<feature type="compositionally biased region" description="Polar residues" evidence="1">
    <location>
        <begin position="187"/>
        <end position="199"/>
    </location>
</feature>
<dbReference type="Proteomes" id="UP000050794">
    <property type="component" value="Unassembled WGS sequence"/>
</dbReference>
<feature type="region of interest" description="Disordered" evidence="1">
    <location>
        <begin position="292"/>
        <end position="319"/>
    </location>
</feature>
<evidence type="ECO:0000313" key="2">
    <source>
        <dbReference type="EMBL" id="VDM40744.1"/>
    </source>
</evidence>
<dbReference type="GO" id="GO:0005911">
    <property type="term" value="C:cell-cell junction"/>
    <property type="evidence" value="ECO:0007669"/>
    <property type="project" value="InterPro"/>
</dbReference>
<evidence type="ECO:0000313" key="3">
    <source>
        <dbReference type="Proteomes" id="UP000050794"/>
    </source>
</evidence>
<accession>A0A183ULQ3</accession>
<protein>
    <submittedName>
        <fullName evidence="4">Similar to</fullName>
    </submittedName>
</protein>
<sequence length="319" mass="35840">MDSIGTNSIQSQKQRVMPSHYRAAPRPVDGASVRGMNSRSQTPIVHEWRNVARQPSPSNTFPSSSIQHSADYSRTAVTAASNTSVPCVSSQYSFVGTEEERKVWSWILQKREELNARLDKLEAKGTAMSEAERRTYRTLVDELARAPAQRPLQQVVESAHEESPGAKQLNELLEDVQQQINQVDVDSPTSNRALATSTPPVRVSNEENLKNKKKGVQWNDAVEGHRDEGDTKLLFNDDEAPEPRVQILGAQEVYRDPRQRRLNEIQARQNASHAQVDGANLGFRDKMKLFAEQLGEKTPKTRYKSSSAQREIEHSIQSS</sequence>
<feature type="region of interest" description="Disordered" evidence="1">
    <location>
        <begin position="1"/>
        <end position="36"/>
    </location>
</feature>
<dbReference type="PANTHER" id="PTHR10398:SF2">
    <property type="entry name" value="AFADIN"/>
    <property type="match status" value="1"/>
</dbReference>